<evidence type="ECO:0000313" key="3">
    <source>
        <dbReference type="Proteomes" id="UP000003844"/>
    </source>
</evidence>
<gene>
    <name evidence="2" type="ORF">Gilli_0836</name>
</gene>
<reference evidence="3" key="1">
    <citation type="journal article" date="2012" name="Stand. Genomic Sci.">
        <title>Genome sequence of the Antarctic rhodopsins-containing flavobacterium Gillisia limnaea type strain (R-8282(T)).</title>
        <authorList>
            <person name="Riedel T."/>
            <person name="Held B."/>
            <person name="Nolan M."/>
            <person name="Lucas S."/>
            <person name="Lapidus A."/>
            <person name="Tice H."/>
            <person name="Del Rio T.G."/>
            <person name="Cheng J.F."/>
            <person name="Han C."/>
            <person name="Tapia R."/>
            <person name="Goodwin L.A."/>
            <person name="Pitluck S."/>
            <person name="Liolios K."/>
            <person name="Mavromatis K."/>
            <person name="Pagani I."/>
            <person name="Ivanova N."/>
            <person name="Mikhailova N."/>
            <person name="Pati A."/>
            <person name="Chen A."/>
            <person name="Palaniappan K."/>
            <person name="Land M."/>
            <person name="Rohde M."/>
            <person name="Tindall B.J."/>
            <person name="Detter J.C."/>
            <person name="Goker M."/>
            <person name="Bristow J."/>
            <person name="Eisen J.A."/>
            <person name="Markowitz V."/>
            <person name="Hugenholtz P."/>
            <person name="Kyrpides N.C."/>
            <person name="Klenk H.P."/>
            <person name="Woyke T."/>
        </authorList>
    </citation>
    <scope>NUCLEOTIDE SEQUENCE [LARGE SCALE GENOMIC DNA]</scope>
    <source>
        <strain evidence="3">DSM 15749 / LMG 21470 / R-8282</strain>
    </source>
</reference>
<evidence type="ECO:0000313" key="2">
    <source>
        <dbReference type="EMBL" id="EHQ01533.1"/>
    </source>
</evidence>
<feature type="chain" id="PRO_5003560359" evidence="1">
    <location>
        <begin position="25"/>
        <end position="219"/>
    </location>
</feature>
<sequence length="219" mass="24875">MKNKFWIFAVLIGILLFFPTTGFAQNTGIDLDEEDSFKLRPVRIGVKIGFPNLIGGNLEYVTPLLGKKLALNADYSMLKSDWLLKSQDMEEDTEDQINYTYLDLGFNYYFFKPGKGLYAGISYSTIKAESTLEYMDSVEFIEEKHNSFNVKLGAKLGGLFYFRPEVGYSFNPLPKKYDVLTIYNDGTQETRTDDWSELEGPADLLFQGLMANIGIGFAF</sequence>
<dbReference type="AlphaFoldDB" id="H2BT03"/>
<dbReference type="OrthoDB" id="1440186at2"/>
<feature type="signal peptide" evidence="1">
    <location>
        <begin position="1"/>
        <end position="24"/>
    </location>
</feature>
<organism evidence="2 3">
    <name type="scientific">Gillisia limnaea (strain DSM 15749 / LMG 21470 / R-8282)</name>
    <dbReference type="NCBI Taxonomy" id="865937"/>
    <lineage>
        <taxon>Bacteria</taxon>
        <taxon>Pseudomonadati</taxon>
        <taxon>Bacteroidota</taxon>
        <taxon>Flavobacteriia</taxon>
        <taxon>Flavobacteriales</taxon>
        <taxon>Flavobacteriaceae</taxon>
        <taxon>Gillisia</taxon>
    </lineage>
</organism>
<keyword evidence="3" id="KW-1185">Reference proteome</keyword>
<dbReference type="HOGENOM" id="CLU_1259937_0_0_10"/>
<dbReference type="eggNOG" id="ENOG503029P">
    <property type="taxonomic scope" value="Bacteria"/>
</dbReference>
<accession>H2BT03</accession>
<proteinExistence type="predicted"/>
<dbReference type="RefSeq" id="WP_006987855.1">
    <property type="nucleotide sequence ID" value="NZ_JH594606.1"/>
</dbReference>
<dbReference type="EMBL" id="JH594606">
    <property type="protein sequence ID" value="EHQ01533.1"/>
    <property type="molecule type" value="Genomic_DNA"/>
</dbReference>
<evidence type="ECO:0000256" key="1">
    <source>
        <dbReference type="SAM" id="SignalP"/>
    </source>
</evidence>
<name>H2BT03_GILLR</name>
<dbReference type="Proteomes" id="UP000003844">
    <property type="component" value="Unassembled WGS sequence"/>
</dbReference>
<keyword evidence="1" id="KW-0732">Signal</keyword>
<protein>
    <submittedName>
        <fullName evidence="2">Secreted protein</fullName>
    </submittedName>
</protein>